<reference evidence="1" key="1">
    <citation type="submission" date="2023-07" db="EMBL/GenBank/DDBJ databases">
        <title>draft genome sequence of fig (Ficus carica).</title>
        <authorList>
            <person name="Takahashi T."/>
            <person name="Nishimura K."/>
        </authorList>
    </citation>
    <scope>NUCLEOTIDE SEQUENCE</scope>
</reference>
<comment type="caution">
    <text evidence="1">The sequence shown here is derived from an EMBL/GenBank/DDBJ whole genome shotgun (WGS) entry which is preliminary data.</text>
</comment>
<name>A0AA88JFC2_FICCA</name>
<evidence type="ECO:0000313" key="1">
    <source>
        <dbReference type="EMBL" id="GMN74973.1"/>
    </source>
</evidence>
<proteinExistence type="predicted"/>
<evidence type="ECO:0000313" key="2">
    <source>
        <dbReference type="Proteomes" id="UP001187192"/>
    </source>
</evidence>
<accession>A0AA88JFC2</accession>
<gene>
    <name evidence="1" type="ORF">TIFTF001_054494</name>
</gene>
<dbReference type="AlphaFoldDB" id="A0AA88JFC2"/>
<protein>
    <submittedName>
        <fullName evidence="1">Uncharacterized protein</fullName>
    </submittedName>
</protein>
<sequence>MPRHRRGTAKCAWAWAAKPAWLGQMDEFCITQASVARTGPQGRGRVGVQAWVRPVTVECVWDADRHEMNASGASGYPIGRDIWGQGPRDSNTWPMTQIAVGTSLDCDSGQIHSVHLAKTERAKRAGQVAGQIA</sequence>
<dbReference type="EMBL" id="BTGU01014862">
    <property type="protein sequence ID" value="GMN74973.1"/>
    <property type="molecule type" value="Genomic_DNA"/>
</dbReference>
<dbReference type="Proteomes" id="UP001187192">
    <property type="component" value="Unassembled WGS sequence"/>
</dbReference>
<organism evidence="1 2">
    <name type="scientific">Ficus carica</name>
    <name type="common">Common fig</name>
    <dbReference type="NCBI Taxonomy" id="3494"/>
    <lineage>
        <taxon>Eukaryota</taxon>
        <taxon>Viridiplantae</taxon>
        <taxon>Streptophyta</taxon>
        <taxon>Embryophyta</taxon>
        <taxon>Tracheophyta</taxon>
        <taxon>Spermatophyta</taxon>
        <taxon>Magnoliopsida</taxon>
        <taxon>eudicotyledons</taxon>
        <taxon>Gunneridae</taxon>
        <taxon>Pentapetalae</taxon>
        <taxon>rosids</taxon>
        <taxon>fabids</taxon>
        <taxon>Rosales</taxon>
        <taxon>Moraceae</taxon>
        <taxon>Ficeae</taxon>
        <taxon>Ficus</taxon>
    </lineage>
</organism>
<keyword evidence="2" id="KW-1185">Reference proteome</keyword>